<gene>
    <name evidence="2" type="ORF">VNO78_20205</name>
</gene>
<feature type="compositionally biased region" description="Basic and acidic residues" evidence="1">
    <location>
        <begin position="62"/>
        <end position="75"/>
    </location>
</feature>
<comment type="caution">
    <text evidence="2">The sequence shown here is derived from an EMBL/GenBank/DDBJ whole genome shotgun (WGS) entry which is preliminary data.</text>
</comment>
<organism evidence="2 3">
    <name type="scientific">Psophocarpus tetragonolobus</name>
    <name type="common">Winged bean</name>
    <name type="synonym">Dolichos tetragonolobus</name>
    <dbReference type="NCBI Taxonomy" id="3891"/>
    <lineage>
        <taxon>Eukaryota</taxon>
        <taxon>Viridiplantae</taxon>
        <taxon>Streptophyta</taxon>
        <taxon>Embryophyta</taxon>
        <taxon>Tracheophyta</taxon>
        <taxon>Spermatophyta</taxon>
        <taxon>Magnoliopsida</taxon>
        <taxon>eudicotyledons</taxon>
        <taxon>Gunneridae</taxon>
        <taxon>Pentapetalae</taxon>
        <taxon>rosids</taxon>
        <taxon>fabids</taxon>
        <taxon>Fabales</taxon>
        <taxon>Fabaceae</taxon>
        <taxon>Papilionoideae</taxon>
        <taxon>50 kb inversion clade</taxon>
        <taxon>NPAAA clade</taxon>
        <taxon>indigoferoid/millettioid clade</taxon>
        <taxon>Phaseoleae</taxon>
        <taxon>Psophocarpus</taxon>
    </lineage>
</organism>
<reference evidence="2 3" key="1">
    <citation type="submission" date="2024-01" db="EMBL/GenBank/DDBJ databases">
        <title>The genomes of 5 underutilized Papilionoideae crops provide insights into root nodulation and disease resistanc.</title>
        <authorList>
            <person name="Jiang F."/>
        </authorList>
    </citation>
    <scope>NUCLEOTIDE SEQUENCE [LARGE SCALE GENOMIC DNA]</scope>
    <source>
        <strain evidence="2">DUOXIRENSHENG_FW03</strain>
        <tissue evidence="2">Leaves</tissue>
    </source>
</reference>
<feature type="region of interest" description="Disordered" evidence="1">
    <location>
        <begin position="47"/>
        <end position="85"/>
    </location>
</feature>
<feature type="compositionally biased region" description="Basic residues" evidence="1">
    <location>
        <begin position="76"/>
        <end position="85"/>
    </location>
</feature>
<dbReference type="Proteomes" id="UP001386955">
    <property type="component" value="Unassembled WGS sequence"/>
</dbReference>
<name>A0AAN9SAH6_PSOTE</name>
<dbReference type="AlphaFoldDB" id="A0AAN9SAH6"/>
<protein>
    <submittedName>
        <fullName evidence="2">Uncharacterized protein</fullName>
    </submittedName>
</protein>
<proteinExistence type="predicted"/>
<evidence type="ECO:0000256" key="1">
    <source>
        <dbReference type="SAM" id="MobiDB-lite"/>
    </source>
</evidence>
<accession>A0AAN9SAH6</accession>
<evidence type="ECO:0000313" key="2">
    <source>
        <dbReference type="EMBL" id="KAK7391784.1"/>
    </source>
</evidence>
<keyword evidence="3" id="KW-1185">Reference proteome</keyword>
<sequence>MATSFASVSDACPNAQGMECDSRETESQMYMYFMIYLVTQISATISGSRMNDENGDHPSVPRNHEDEKENKDSERRTRKAKTNNI</sequence>
<dbReference type="EMBL" id="JAYMYS010000005">
    <property type="protein sequence ID" value="KAK7391784.1"/>
    <property type="molecule type" value="Genomic_DNA"/>
</dbReference>
<evidence type="ECO:0000313" key="3">
    <source>
        <dbReference type="Proteomes" id="UP001386955"/>
    </source>
</evidence>
<feature type="region of interest" description="Disordered" evidence="1">
    <location>
        <begin position="1"/>
        <end position="22"/>
    </location>
</feature>